<sequence>TPWHDWRPTLTTWDPATCSNTRTSSTTFSTWRVTLTTWSRSPSTGRVWTPESIRRSRPPVTRLASQTTRSGVPAHSASTTPRWLPELHEDRCSLHPALRLLRPPALAPWLL</sequence>
<keyword evidence="3" id="KW-1185">Reference proteome</keyword>
<feature type="compositionally biased region" description="Polar residues" evidence="1">
    <location>
        <begin position="63"/>
        <end position="81"/>
    </location>
</feature>
<comment type="caution">
    <text evidence="2">The sequence shown here is derived from an EMBL/GenBank/DDBJ whole genome shotgun (WGS) entry which is preliminary data.</text>
</comment>
<feature type="non-terminal residue" evidence="2">
    <location>
        <position position="111"/>
    </location>
</feature>
<protein>
    <submittedName>
        <fullName evidence="2">Uncharacterized protein</fullName>
    </submittedName>
</protein>
<evidence type="ECO:0000313" key="3">
    <source>
        <dbReference type="Proteomes" id="UP001295794"/>
    </source>
</evidence>
<organism evidence="2 3">
    <name type="scientific">Mycena citricolor</name>
    <dbReference type="NCBI Taxonomy" id="2018698"/>
    <lineage>
        <taxon>Eukaryota</taxon>
        <taxon>Fungi</taxon>
        <taxon>Dikarya</taxon>
        <taxon>Basidiomycota</taxon>
        <taxon>Agaricomycotina</taxon>
        <taxon>Agaricomycetes</taxon>
        <taxon>Agaricomycetidae</taxon>
        <taxon>Agaricales</taxon>
        <taxon>Marasmiineae</taxon>
        <taxon>Mycenaceae</taxon>
        <taxon>Mycena</taxon>
    </lineage>
</organism>
<accession>A0AAD2HE91</accession>
<dbReference type="AlphaFoldDB" id="A0AAD2HE91"/>
<evidence type="ECO:0000313" key="2">
    <source>
        <dbReference type="EMBL" id="CAK5274528.1"/>
    </source>
</evidence>
<feature type="non-terminal residue" evidence="2">
    <location>
        <position position="1"/>
    </location>
</feature>
<reference evidence="2" key="1">
    <citation type="submission" date="2023-11" db="EMBL/GenBank/DDBJ databases">
        <authorList>
            <person name="De Vega J J."/>
            <person name="De Vega J J."/>
        </authorList>
    </citation>
    <scope>NUCLEOTIDE SEQUENCE</scope>
</reference>
<name>A0AAD2HE91_9AGAR</name>
<proteinExistence type="predicted"/>
<feature type="region of interest" description="Disordered" evidence="1">
    <location>
        <begin position="41"/>
        <end position="81"/>
    </location>
</feature>
<dbReference type="EMBL" id="CAVNYO010000403">
    <property type="protein sequence ID" value="CAK5274528.1"/>
    <property type="molecule type" value="Genomic_DNA"/>
</dbReference>
<gene>
    <name evidence="2" type="ORF">MYCIT1_LOCUS21756</name>
</gene>
<dbReference type="Proteomes" id="UP001295794">
    <property type="component" value="Unassembled WGS sequence"/>
</dbReference>
<evidence type="ECO:0000256" key="1">
    <source>
        <dbReference type="SAM" id="MobiDB-lite"/>
    </source>
</evidence>